<gene>
    <name evidence="2" type="ORF">KSP40_PGU000705</name>
</gene>
<evidence type="ECO:0000313" key="2">
    <source>
        <dbReference type="EMBL" id="KAK8953369.1"/>
    </source>
</evidence>
<dbReference type="PANTHER" id="PTHR33499:SF11">
    <property type="entry name" value="NO APICAL MERISTEM-ASSOCIATED C-TERMINAL DOMAIN-CONTAINING PROTEIN"/>
    <property type="match status" value="1"/>
</dbReference>
<dbReference type="Proteomes" id="UP001412067">
    <property type="component" value="Unassembled WGS sequence"/>
</dbReference>
<dbReference type="PANTHER" id="PTHR33499">
    <property type="entry name" value="OS12G0282400 PROTEIN-RELATED"/>
    <property type="match status" value="1"/>
</dbReference>
<evidence type="ECO:0000313" key="3">
    <source>
        <dbReference type="Proteomes" id="UP001412067"/>
    </source>
</evidence>
<keyword evidence="3" id="KW-1185">Reference proteome</keyword>
<accession>A0ABR2LXB6</accession>
<organism evidence="2 3">
    <name type="scientific">Platanthera guangdongensis</name>
    <dbReference type="NCBI Taxonomy" id="2320717"/>
    <lineage>
        <taxon>Eukaryota</taxon>
        <taxon>Viridiplantae</taxon>
        <taxon>Streptophyta</taxon>
        <taxon>Embryophyta</taxon>
        <taxon>Tracheophyta</taxon>
        <taxon>Spermatophyta</taxon>
        <taxon>Magnoliopsida</taxon>
        <taxon>Liliopsida</taxon>
        <taxon>Asparagales</taxon>
        <taxon>Orchidaceae</taxon>
        <taxon>Orchidoideae</taxon>
        <taxon>Orchideae</taxon>
        <taxon>Orchidinae</taxon>
        <taxon>Platanthera</taxon>
    </lineage>
</organism>
<name>A0ABR2LXB6_9ASPA</name>
<reference evidence="2 3" key="1">
    <citation type="journal article" date="2022" name="Nat. Plants">
        <title>Genomes of leafy and leafless Platanthera orchids illuminate the evolution of mycoheterotrophy.</title>
        <authorList>
            <person name="Li M.H."/>
            <person name="Liu K.W."/>
            <person name="Li Z."/>
            <person name="Lu H.C."/>
            <person name="Ye Q.L."/>
            <person name="Zhang D."/>
            <person name="Wang J.Y."/>
            <person name="Li Y.F."/>
            <person name="Zhong Z.M."/>
            <person name="Liu X."/>
            <person name="Yu X."/>
            <person name="Liu D.K."/>
            <person name="Tu X.D."/>
            <person name="Liu B."/>
            <person name="Hao Y."/>
            <person name="Liao X.Y."/>
            <person name="Jiang Y.T."/>
            <person name="Sun W.H."/>
            <person name="Chen J."/>
            <person name="Chen Y.Q."/>
            <person name="Ai Y."/>
            <person name="Zhai J.W."/>
            <person name="Wu S.S."/>
            <person name="Zhou Z."/>
            <person name="Hsiao Y.Y."/>
            <person name="Wu W.L."/>
            <person name="Chen Y.Y."/>
            <person name="Lin Y.F."/>
            <person name="Hsu J.L."/>
            <person name="Li C.Y."/>
            <person name="Wang Z.W."/>
            <person name="Zhao X."/>
            <person name="Zhong W.Y."/>
            <person name="Ma X.K."/>
            <person name="Ma L."/>
            <person name="Huang J."/>
            <person name="Chen G.Z."/>
            <person name="Huang M.Z."/>
            <person name="Huang L."/>
            <person name="Peng D.H."/>
            <person name="Luo Y.B."/>
            <person name="Zou S.Q."/>
            <person name="Chen S.P."/>
            <person name="Lan S."/>
            <person name="Tsai W.C."/>
            <person name="Van de Peer Y."/>
            <person name="Liu Z.J."/>
        </authorList>
    </citation>
    <scope>NUCLEOTIDE SEQUENCE [LARGE SCALE GENOMIC DNA]</scope>
    <source>
        <strain evidence="2">Lor288</strain>
    </source>
</reference>
<comment type="caution">
    <text evidence="2">The sequence shown here is derived from an EMBL/GenBank/DDBJ whole genome shotgun (WGS) entry which is preliminary data.</text>
</comment>
<protein>
    <submittedName>
        <fullName evidence="2">Uncharacterized protein</fullName>
    </submittedName>
</protein>
<proteinExistence type="predicted"/>
<sequence length="213" mass="25455">MYDLISSLRQIYNVWRTRLHSEHYLKWSTDAQRREHCPKDIDPDQWSWLIEYWGSAKFKRQVSPEDQQLPIYIRLWEKTKKGKQNQWTDEAAKEVYNKLLELHEEQKKEKGEDKLTMKEAYTIVLGKRSGYIPGMGPGPKPLECEISNGKHLKAQIRAEVEAEMSARFQEMEDKVAQREARMEQREARMEQMEARMLAFMEQRQIEDQMDSTN</sequence>
<dbReference type="EMBL" id="JBBWWR010000014">
    <property type="protein sequence ID" value="KAK8953369.1"/>
    <property type="molecule type" value="Genomic_DNA"/>
</dbReference>
<keyword evidence="1" id="KW-0175">Coiled coil</keyword>
<evidence type="ECO:0000256" key="1">
    <source>
        <dbReference type="SAM" id="Coils"/>
    </source>
</evidence>
<feature type="coiled-coil region" evidence="1">
    <location>
        <begin position="168"/>
        <end position="202"/>
    </location>
</feature>